<protein>
    <submittedName>
        <fullName evidence="2">Uncharacterized protein</fullName>
    </submittedName>
</protein>
<keyword evidence="3" id="KW-1185">Reference proteome</keyword>
<evidence type="ECO:0000256" key="1">
    <source>
        <dbReference type="SAM" id="MobiDB-lite"/>
    </source>
</evidence>
<feature type="compositionally biased region" description="Low complexity" evidence="1">
    <location>
        <begin position="23"/>
        <end position="40"/>
    </location>
</feature>
<feature type="compositionally biased region" description="Polar residues" evidence="1">
    <location>
        <begin position="9"/>
        <end position="22"/>
    </location>
</feature>
<dbReference type="AlphaFoldDB" id="A0A143PVS0"/>
<feature type="region of interest" description="Disordered" evidence="1">
    <location>
        <begin position="1"/>
        <end position="52"/>
    </location>
</feature>
<proteinExistence type="predicted"/>
<organism evidence="2 3">
    <name type="scientific">Luteitalea pratensis</name>
    <dbReference type="NCBI Taxonomy" id="1855912"/>
    <lineage>
        <taxon>Bacteria</taxon>
        <taxon>Pseudomonadati</taxon>
        <taxon>Acidobacteriota</taxon>
        <taxon>Vicinamibacteria</taxon>
        <taxon>Vicinamibacterales</taxon>
        <taxon>Vicinamibacteraceae</taxon>
        <taxon>Luteitalea</taxon>
    </lineage>
</organism>
<dbReference type="KEGG" id="abac:LuPra_05194"/>
<reference evidence="2 3" key="1">
    <citation type="journal article" date="2016" name="Genome Announc.">
        <title>First Complete Genome Sequence of a Subdivision 6 Acidobacterium Strain.</title>
        <authorList>
            <person name="Huang S."/>
            <person name="Vieira S."/>
            <person name="Bunk B."/>
            <person name="Riedel T."/>
            <person name="Sproer C."/>
            <person name="Overmann J."/>
        </authorList>
    </citation>
    <scope>NUCLEOTIDE SEQUENCE [LARGE SCALE GENOMIC DNA]</scope>
    <source>
        <strain evidence="3">DSM 100886 HEG_-6_39</strain>
    </source>
</reference>
<evidence type="ECO:0000313" key="2">
    <source>
        <dbReference type="EMBL" id="AMY11924.1"/>
    </source>
</evidence>
<gene>
    <name evidence="2" type="ORF">LuPra_05194</name>
</gene>
<dbReference type="EMBL" id="CP015136">
    <property type="protein sequence ID" value="AMY11924.1"/>
    <property type="molecule type" value="Genomic_DNA"/>
</dbReference>
<name>A0A143PVS0_LUTPR</name>
<reference evidence="3" key="2">
    <citation type="submission" date="2016-04" db="EMBL/GenBank/DDBJ databases">
        <title>First Complete Genome Sequence of a Subdivision 6 Acidobacterium.</title>
        <authorList>
            <person name="Huang S."/>
            <person name="Vieira S."/>
            <person name="Bunk B."/>
            <person name="Riedel T."/>
            <person name="Sproeer C."/>
            <person name="Overmann J."/>
        </authorList>
    </citation>
    <scope>NUCLEOTIDE SEQUENCE [LARGE SCALE GENOMIC DNA]</scope>
    <source>
        <strain evidence="3">DSM 100886 HEG_-6_39</strain>
    </source>
</reference>
<dbReference type="Proteomes" id="UP000076079">
    <property type="component" value="Chromosome"/>
</dbReference>
<sequence length="160" mass="17607">MRQHHEGSVPSQLEPLSTSSRCAGSPSAPAEPAGQPGPRASPRAGLRRAQSSGAPFTFEGRVEALKGEGFTERRAAFLVTVMLHAGVCMVRQYCAFAGIAHGHNAREFFARLVERRIAMPYAAMHARARLYHIHHRRLYTAIGEPHSRFRKPLPAGRAME</sequence>
<evidence type="ECO:0000313" key="3">
    <source>
        <dbReference type="Proteomes" id="UP000076079"/>
    </source>
</evidence>
<accession>A0A143PVS0</accession>